<reference evidence="2 3" key="1">
    <citation type="submission" date="2015-01" db="EMBL/GenBank/DDBJ databases">
        <title>Genome sequence of bacillus megaterium Q3.</title>
        <authorList>
            <person name="Wang Y."/>
            <person name="Luo K."/>
            <person name="Bai L."/>
            <person name="Luo F."/>
        </authorList>
    </citation>
    <scope>NUCLEOTIDE SEQUENCE [LARGE SCALE GENOMIC DNA]</scope>
    <source>
        <strain evidence="2 3">Q3</strain>
    </source>
</reference>
<gene>
    <name evidence="2" type="ORF">AS52_00675</name>
</gene>
<organism evidence="2 3">
    <name type="scientific">Priestia megaterium Q3</name>
    <dbReference type="NCBI Taxonomy" id="1452722"/>
    <lineage>
        <taxon>Bacteria</taxon>
        <taxon>Bacillati</taxon>
        <taxon>Bacillota</taxon>
        <taxon>Bacilli</taxon>
        <taxon>Bacillales</taxon>
        <taxon>Bacillaceae</taxon>
        <taxon>Priestia</taxon>
    </lineage>
</organism>
<evidence type="ECO:0000256" key="1">
    <source>
        <dbReference type="SAM" id="MobiDB-lite"/>
    </source>
</evidence>
<feature type="compositionally biased region" description="Basic residues" evidence="1">
    <location>
        <begin position="1"/>
        <end position="12"/>
    </location>
</feature>
<protein>
    <recommendedName>
        <fullName evidence="4">Competence protein</fullName>
    </recommendedName>
</protein>
<dbReference type="EMBL" id="CP010586">
    <property type="protein sequence ID" value="AKP75641.1"/>
    <property type="molecule type" value="Genomic_DNA"/>
</dbReference>
<sequence length="50" mass="5721">MMGRGNRSKRFVKQGADAVQKHDERIPYHMTMAEAEAFQAHQRQTPHGGQ</sequence>
<name>A0A806TCG2_PRIMG</name>
<accession>A0A806TCG2</accession>
<evidence type="ECO:0008006" key="4">
    <source>
        <dbReference type="Google" id="ProtNLM"/>
    </source>
</evidence>
<dbReference type="AlphaFoldDB" id="A0A806TCG2"/>
<proteinExistence type="predicted"/>
<evidence type="ECO:0000313" key="3">
    <source>
        <dbReference type="Proteomes" id="UP000036410"/>
    </source>
</evidence>
<feature type="region of interest" description="Disordered" evidence="1">
    <location>
        <begin position="1"/>
        <end position="23"/>
    </location>
</feature>
<evidence type="ECO:0000313" key="2">
    <source>
        <dbReference type="EMBL" id="AKP75641.1"/>
    </source>
</evidence>
<dbReference type="Proteomes" id="UP000036410">
    <property type="component" value="Chromosome"/>
</dbReference>